<dbReference type="PANTHER" id="PTHR33563">
    <property type="match status" value="1"/>
</dbReference>
<evidence type="ECO:0000256" key="2">
    <source>
        <dbReference type="ARBA" id="ARBA00023141"/>
    </source>
</evidence>
<organism evidence="5 6">
    <name type="scientific">Aerophobetes bacterium</name>
    <dbReference type="NCBI Taxonomy" id="2030807"/>
    <lineage>
        <taxon>Bacteria</taxon>
        <taxon>Candidatus Aerophobota</taxon>
    </lineage>
</organism>
<evidence type="ECO:0000256" key="1">
    <source>
        <dbReference type="ARBA" id="ARBA00022605"/>
    </source>
</evidence>
<dbReference type="PIRSF" id="PIRSF006655">
    <property type="entry name" value="DHQ_synth"/>
    <property type="match status" value="1"/>
</dbReference>
<dbReference type="InterPro" id="IPR030960">
    <property type="entry name" value="DHQS/DOIS_N"/>
</dbReference>
<dbReference type="GO" id="GO:0009073">
    <property type="term" value="P:aromatic amino acid family biosynthetic process"/>
    <property type="evidence" value="ECO:0007669"/>
    <property type="project" value="UniProtKB-KW"/>
</dbReference>
<keyword evidence="2" id="KW-0057">Aromatic amino acid biosynthesis</keyword>
<dbReference type="EMBL" id="SOKJ01000215">
    <property type="protein sequence ID" value="TET10590.1"/>
    <property type="molecule type" value="Genomic_DNA"/>
</dbReference>
<dbReference type="AlphaFoldDB" id="A0A523RXU8"/>
<keyword evidence="1" id="KW-0028">Amino-acid biosynthesis</keyword>
<dbReference type="Proteomes" id="UP000316360">
    <property type="component" value="Unassembled WGS sequence"/>
</dbReference>
<dbReference type="NCBIfam" id="NF002627">
    <property type="entry name" value="PRK02290.1-5"/>
    <property type="match status" value="1"/>
</dbReference>
<evidence type="ECO:0000259" key="3">
    <source>
        <dbReference type="Pfam" id="PF01959"/>
    </source>
</evidence>
<proteinExistence type="inferred from homology"/>
<dbReference type="GO" id="GO:0003856">
    <property type="term" value="F:3-dehydroquinate synthase activity"/>
    <property type="evidence" value="ECO:0007669"/>
    <property type="project" value="InterPro"/>
</dbReference>
<dbReference type="PANTHER" id="PTHR33563:SF1">
    <property type="entry name" value="3-DEHYDROQUINATE SYNTHASE"/>
    <property type="match status" value="1"/>
</dbReference>
<accession>A0A523RXU8</accession>
<feature type="domain" description="3-dehydroquinate synthase C-terminal" evidence="4">
    <location>
        <begin position="157"/>
        <end position="331"/>
    </location>
</feature>
<dbReference type="EC" id="1.4.1.24" evidence="5"/>
<evidence type="ECO:0000259" key="4">
    <source>
        <dbReference type="Pfam" id="PF26558"/>
    </source>
</evidence>
<evidence type="ECO:0000313" key="6">
    <source>
        <dbReference type="Proteomes" id="UP000316360"/>
    </source>
</evidence>
<feature type="domain" description="3-dehydroquinate synthase N-terminal" evidence="3">
    <location>
        <begin position="1"/>
        <end position="143"/>
    </location>
</feature>
<name>A0A523RXU8_UNCAE</name>
<sequence>MKKVWVNVVPWNKEVAIAALESGADALLVPEGFNEKVKELGVIKTVAPDGDIKLGEEVIQFEISSKEDEKTALKLSKSKTLILKMSDWTIIPLENLIAQTEGLIAQVKNAKEAKTALQIMEKGVDGVFLNTTNLNEIKKTVSLVKNISVPLGLQVARIKKREPLVMGDRVCIDTCTNMGLGEGVLVGNSSKALFLVHSESVENPYVEARPFRVNAGAVHAYTLVSEGKTKYLSELKSGDEALVVNSQGETKLAVIGRTKIERRPLMLVEAETAEGEKVSLILQNAETIRLVKPDGKPISVVELEEGSEVLAYLEKGGRHFGMKVEETITEK</sequence>
<dbReference type="Pfam" id="PF01959">
    <property type="entry name" value="DHQS"/>
    <property type="match status" value="1"/>
</dbReference>
<reference evidence="5 6" key="1">
    <citation type="submission" date="2019-03" db="EMBL/GenBank/DDBJ databases">
        <title>Metabolic potential of uncultured bacteria and archaea associated with petroleum seepage in deep-sea sediments.</title>
        <authorList>
            <person name="Dong X."/>
            <person name="Hubert C."/>
        </authorList>
    </citation>
    <scope>NUCLEOTIDE SEQUENCE [LARGE SCALE GENOMIC DNA]</scope>
    <source>
        <strain evidence="5">E44_bin7</strain>
    </source>
</reference>
<keyword evidence="5" id="KW-0560">Oxidoreductase</keyword>
<dbReference type="GO" id="GO:0008652">
    <property type="term" value="P:amino acid biosynthetic process"/>
    <property type="evidence" value="ECO:0007669"/>
    <property type="project" value="UniProtKB-KW"/>
</dbReference>
<dbReference type="Pfam" id="PF26558">
    <property type="entry name" value="DHQS_2nd"/>
    <property type="match status" value="1"/>
</dbReference>
<dbReference type="InterPro" id="IPR002812">
    <property type="entry name" value="DHQS"/>
</dbReference>
<comment type="caution">
    <text evidence="5">The sequence shown here is derived from an EMBL/GenBank/DDBJ whole genome shotgun (WGS) entry which is preliminary data.</text>
</comment>
<gene>
    <name evidence="5" type="ORF">E3J84_03800</name>
</gene>
<evidence type="ECO:0000313" key="5">
    <source>
        <dbReference type="EMBL" id="TET10590.1"/>
    </source>
</evidence>
<dbReference type="GO" id="GO:0102042">
    <property type="term" value="F:dehydroquinate synthase activity"/>
    <property type="evidence" value="ECO:0007669"/>
    <property type="project" value="UniProtKB-EC"/>
</dbReference>
<dbReference type="InterPro" id="IPR056179">
    <property type="entry name" value="DHQS_C"/>
</dbReference>
<dbReference type="HAMAP" id="MF_01244">
    <property type="entry name" value="Arch_DHQ_synthase"/>
    <property type="match status" value="1"/>
</dbReference>
<protein>
    <submittedName>
        <fullName evidence="5">3-dehydroquinate synthase II</fullName>
        <ecNumber evidence="5">1.4.1.24</ecNumber>
    </submittedName>
</protein>